<keyword evidence="15" id="KW-1185">Reference proteome</keyword>
<evidence type="ECO:0000256" key="1">
    <source>
        <dbReference type="ARBA" id="ARBA00004123"/>
    </source>
</evidence>
<keyword evidence="9" id="KW-1133">Transmembrane helix</keyword>
<dbReference type="Pfam" id="PF00644">
    <property type="entry name" value="PARP"/>
    <property type="match status" value="1"/>
</dbReference>
<dbReference type="Gene3D" id="3.30.720.50">
    <property type="match status" value="1"/>
</dbReference>
<keyword evidence="4 7" id="KW-0520">NAD</keyword>
<dbReference type="InterPro" id="IPR000859">
    <property type="entry name" value="CUB_dom"/>
</dbReference>
<dbReference type="Pfam" id="PF02825">
    <property type="entry name" value="WWE"/>
    <property type="match status" value="1"/>
</dbReference>
<comment type="caution">
    <text evidence="14">The sequence shown here is derived from an EMBL/GenBank/DDBJ whole genome shotgun (WGS) entry which is preliminary data.</text>
</comment>
<keyword evidence="10" id="KW-0732">Signal</keyword>
<dbReference type="CDD" id="cd01439">
    <property type="entry name" value="TCCD_inducible_PARP_like"/>
    <property type="match status" value="1"/>
</dbReference>
<evidence type="ECO:0000256" key="6">
    <source>
        <dbReference type="ARBA" id="ARBA00023242"/>
    </source>
</evidence>
<feature type="chain" id="PRO_5046774023" description="Poly [ADP-ribose] polymerase" evidence="10">
    <location>
        <begin position="20"/>
        <end position="1396"/>
    </location>
</feature>
<name>A0ABR1FLD1_AURAN</name>
<dbReference type="InterPro" id="IPR004170">
    <property type="entry name" value="WWE_dom"/>
</dbReference>
<protein>
    <recommendedName>
        <fullName evidence="7">Poly [ADP-ribose] polymerase</fullName>
        <shortName evidence="7">PARP</shortName>
        <ecNumber evidence="7">2.4.2.-</ecNumber>
    </recommendedName>
</protein>
<dbReference type="InterPro" id="IPR035914">
    <property type="entry name" value="Sperma_CUB_dom_sf"/>
</dbReference>
<feature type="domain" description="CUB" evidence="11">
    <location>
        <begin position="511"/>
        <end position="643"/>
    </location>
</feature>
<keyword evidence="2 7" id="KW-0328">Glycosyltransferase</keyword>
<feature type="signal peptide" evidence="10">
    <location>
        <begin position="1"/>
        <end position="19"/>
    </location>
</feature>
<keyword evidence="9" id="KW-0812">Transmembrane</keyword>
<dbReference type="PANTHER" id="PTHR14453:SF107">
    <property type="entry name" value="POLY [ADP-RIBOSE] POLYMERASE"/>
    <property type="match status" value="1"/>
</dbReference>
<keyword evidence="5" id="KW-1015">Disulfide bond</keyword>
<dbReference type="PROSITE" id="PS50918">
    <property type="entry name" value="WWE"/>
    <property type="match status" value="1"/>
</dbReference>
<dbReference type="PROSITE" id="PS51059">
    <property type="entry name" value="PARP_CATALYTIC"/>
    <property type="match status" value="1"/>
</dbReference>
<evidence type="ECO:0000256" key="2">
    <source>
        <dbReference type="ARBA" id="ARBA00022676"/>
    </source>
</evidence>
<dbReference type="Proteomes" id="UP001363151">
    <property type="component" value="Unassembled WGS sequence"/>
</dbReference>
<evidence type="ECO:0000256" key="10">
    <source>
        <dbReference type="SAM" id="SignalP"/>
    </source>
</evidence>
<feature type="domain" description="CUB" evidence="11">
    <location>
        <begin position="689"/>
        <end position="842"/>
    </location>
</feature>
<gene>
    <name evidence="14" type="ORF">SO694_00036325</name>
</gene>
<dbReference type="InterPro" id="IPR015168">
    <property type="entry name" value="SsuA/THI5"/>
</dbReference>
<keyword evidence="9" id="KW-0472">Membrane</keyword>
<evidence type="ECO:0000259" key="11">
    <source>
        <dbReference type="PROSITE" id="PS01180"/>
    </source>
</evidence>
<dbReference type="CDD" id="cd00041">
    <property type="entry name" value="CUB"/>
    <property type="match status" value="1"/>
</dbReference>
<dbReference type="SUPFAM" id="SSF53850">
    <property type="entry name" value="Periplasmic binding protein-like II"/>
    <property type="match status" value="1"/>
</dbReference>
<evidence type="ECO:0000313" key="14">
    <source>
        <dbReference type="EMBL" id="KAK7232941.1"/>
    </source>
</evidence>
<accession>A0ABR1FLD1</accession>
<proteinExistence type="predicted"/>
<dbReference type="PROSITE" id="PS01186">
    <property type="entry name" value="EGF_2"/>
    <property type="match status" value="1"/>
</dbReference>
<dbReference type="InterPro" id="IPR000742">
    <property type="entry name" value="EGF"/>
</dbReference>
<evidence type="ECO:0000259" key="13">
    <source>
        <dbReference type="PROSITE" id="PS51059"/>
    </source>
</evidence>
<keyword evidence="3 7" id="KW-0808">Transferase</keyword>
<comment type="subcellular location">
    <subcellularLocation>
        <location evidence="1">Nucleus</location>
    </subcellularLocation>
</comment>
<evidence type="ECO:0000256" key="3">
    <source>
        <dbReference type="ARBA" id="ARBA00022679"/>
    </source>
</evidence>
<evidence type="ECO:0000256" key="9">
    <source>
        <dbReference type="SAM" id="Phobius"/>
    </source>
</evidence>
<evidence type="ECO:0000313" key="15">
    <source>
        <dbReference type="Proteomes" id="UP001363151"/>
    </source>
</evidence>
<feature type="compositionally biased region" description="Basic and acidic residues" evidence="8">
    <location>
        <begin position="1061"/>
        <end position="1075"/>
    </location>
</feature>
<dbReference type="SUPFAM" id="SSF56399">
    <property type="entry name" value="ADP-ribosylation"/>
    <property type="match status" value="1"/>
</dbReference>
<evidence type="ECO:0000256" key="4">
    <source>
        <dbReference type="ARBA" id="ARBA00023027"/>
    </source>
</evidence>
<evidence type="ECO:0000259" key="12">
    <source>
        <dbReference type="PROSITE" id="PS50918"/>
    </source>
</evidence>
<dbReference type="Gene3D" id="3.40.190.10">
    <property type="entry name" value="Periplasmic binding protein-like II"/>
    <property type="match status" value="1"/>
</dbReference>
<sequence>MRPPPMRACALAFLASAAATCTTTVRVGTFDEANPYTVAAMTQWLDDDDVCFALVTRPDLTAPQDLAGTVLWTPYTSTTHYILLAGLAQAGFDVDEVALVTKSPAEIIAAWDAGDIDGAACWGNTMQHLLDNAWGGEGGGLGRAMIDAATVAQWGFETGNVLGASDAFLAAHGGDGGLVERVVGAFARANYDYAASVQRGSWASDGDLTELVDHFVYLSDSTGTEPHDWDERHDDVYDRIHKFEYPTIAEQLDFDIAAMTRRQASFLYLQKALASDPASDSLDYYASTFDASILEDLARGSNEAVALDAAGVSSRGWPAAVDAANVPPPEQYPSSDDPGCAAFSSLRVSNGGSTFDDGSTATNAYAADATCVWAVTPESEMAECATVSLTRLASEAPHDVLEVFAANGDLLARYMGRHLEGSEHPAVTGCYDASVSDPRAVAAALVGDGFSGDYPDDAVALYVRWSTDGYDEHAVGRLDAVGFEASATAASAAPPACDPGYSGASCDHAYCMGVLDVDDGAGTLRSQPSTSDRYAPRSTCGWRVSSGAKSHVSLDFSFLGLERGFDFVRVYEGAGALPPGYGASSTIAAGDYVYSLTGDDLPDYPIIVEGDAFVVFESDGLTNAIVDGDALGVGGFEVAYEAFDRTSCAAERSAALGCLAGLGRGTCLPDLSCACTIGYYGYSCGFDHCVGDTHLVPATRTSGEIKSGHVDDYPSSTTCLWVFQVPTSLGAATLAGLSLIFPKFDLEWGAASGSATSDHVAVYLVEDYDAPDVDEGLKVKEYTRADLEDGVFALSTQDDILVSEAQMAPYSDGDVLNVVVAFEADKNNPEPYSGFDAHFAGYWVDGEGNPETFCDAGASGFWDCDDGQTCGAESYCVASSGSSKKGGVPIGAIVGIVVGMTAVFGAGFFLHRPAYRRKKLKTSRAQKAEIAKVREELQHFKDSVIGMRSVSVPFGPGSGAGAVAIDVADEPLGPARWYWEESPQRIQNHADVKPPFWVPYDAAASSALEDAYAARKPELWLSDVYVVDFAKMTQTNTRSGFGRNVSRDAPEKLPSRAPRAAADREAASPDERPDDIADDEPFLYVDAGAVIQISQQRDDGWGFGSVVDLGDGAAPPELPEHWSPSSGWFPLAHTDPPSSEQLAELQKALGGGGADALATPKYWDDVKDPLVVEYFRLDPRSDEFQRAAGVFLLEDDLRRKCDILSIERVQNISLWQSYCVKKSATIAREADPAAATRKYVRCWLFHGAPGDVVPKILQQGFNRSFCGKNATFFGKGVYFARDASYSAYPLYCQPDKHGVQSIFLCRVVVGQYCQGVRDGLTPDVRDHARNLLFDSTVNDVANPEIFVTYHDAQAYPEYLIKFKQRGAVGGHPQTGNRQHPRYKSNWVAELEEAGKA</sequence>
<dbReference type="SMART" id="SM00678">
    <property type="entry name" value="WWE"/>
    <property type="match status" value="1"/>
</dbReference>
<reference evidence="14 15" key="1">
    <citation type="submission" date="2024-03" db="EMBL/GenBank/DDBJ databases">
        <title>Aureococcus anophagefferens CCMP1851 and Kratosvirus quantuckense: Draft genome of a second virus-susceptible host strain in the model system.</title>
        <authorList>
            <person name="Chase E."/>
            <person name="Truchon A.R."/>
            <person name="Schepens W."/>
            <person name="Wilhelm S.W."/>
        </authorList>
    </citation>
    <scope>NUCLEOTIDE SEQUENCE [LARGE SCALE GENOMIC DNA]</scope>
    <source>
        <strain evidence="14 15">CCMP1851</strain>
    </source>
</reference>
<dbReference type="Gene3D" id="2.60.120.290">
    <property type="entry name" value="Spermadhesin, CUB domain"/>
    <property type="match status" value="2"/>
</dbReference>
<dbReference type="InterPro" id="IPR037197">
    <property type="entry name" value="WWE_dom_sf"/>
</dbReference>
<feature type="region of interest" description="Disordered" evidence="8">
    <location>
        <begin position="1037"/>
        <end position="1078"/>
    </location>
</feature>
<dbReference type="EMBL" id="JBBJCI010000365">
    <property type="protein sequence ID" value="KAK7232941.1"/>
    <property type="molecule type" value="Genomic_DNA"/>
</dbReference>
<dbReference type="InterPro" id="IPR018123">
    <property type="entry name" value="WWE-dom_subgr"/>
</dbReference>
<evidence type="ECO:0000256" key="5">
    <source>
        <dbReference type="ARBA" id="ARBA00023157"/>
    </source>
</evidence>
<dbReference type="SUPFAM" id="SSF49854">
    <property type="entry name" value="Spermadhesin, CUB domain"/>
    <property type="match status" value="1"/>
</dbReference>
<feature type="transmembrane region" description="Helical" evidence="9">
    <location>
        <begin position="888"/>
        <end position="910"/>
    </location>
</feature>
<keyword evidence="6" id="KW-0539">Nucleus</keyword>
<dbReference type="EC" id="2.4.2.-" evidence="7"/>
<organism evidence="14 15">
    <name type="scientific">Aureococcus anophagefferens</name>
    <name type="common">Harmful bloom alga</name>
    <dbReference type="NCBI Taxonomy" id="44056"/>
    <lineage>
        <taxon>Eukaryota</taxon>
        <taxon>Sar</taxon>
        <taxon>Stramenopiles</taxon>
        <taxon>Ochrophyta</taxon>
        <taxon>Pelagophyceae</taxon>
        <taxon>Pelagomonadales</taxon>
        <taxon>Pelagomonadaceae</taxon>
        <taxon>Aureococcus</taxon>
    </lineage>
</organism>
<evidence type="ECO:0000256" key="8">
    <source>
        <dbReference type="SAM" id="MobiDB-lite"/>
    </source>
</evidence>
<feature type="compositionally biased region" description="Basic and acidic residues" evidence="8">
    <location>
        <begin position="1045"/>
        <end position="1054"/>
    </location>
</feature>
<dbReference type="Gene3D" id="3.90.228.10">
    <property type="match status" value="1"/>
</dbReference>
<dbReference type="InterPro" id="IPR052056">
    <property type="entry name" value="Mono-ARTD/PARP"/>
</dbReference>
<dbReference type="PROSITE" id="PS01180">
    <property type="entry name" value="CUB"/>
    <property type="match status" value="2"/>
</dbReference>
<dbReference type="Pfam" id="PF09084">
    <property type="entry name" value="NMT1"/>
    <property type="match status" value="1"/>
</dbReference>
<feature type="domain" description="WWE" evidence="12">
    <location>
        <begin position="963"/>
        <end position="1047"/>
    </location>
</feature>
<dbReference type="PANTHER" id="PTHR14453">
    <property type="entry name" value="PARP/ZINC FINGER CCCH TYPE DOMAIN CONTAINING PROTEIN"/>
    <property type="match status" value="1"/>
</dbReference>
<dbReference type="InterPro" id="IPR012317">
    <property type="entry name" value="Poly(ADP-ribose)pol_cat_dom"/>
</dbReference>
<dbReference type="SUPFAM" id="SSF117839">
    <property type="entry name" value="WWE domain"/>
    <property type="match status" value="1"/>
</dbReference>
<feature type="domain" description="PARP catalytic" evidence="13">
    <location>
        <begin position="1157"/>
        <end position="1387"/>
    </location>
</feature>
<evidence type="ECO:0000256" key="7">
    <source>
        <dbReference type="RuleBase" id="RU362114"/>
    </source>
</evidence>